<dbReference type="FunCoup" id="A0A6J2Y8N3">
    <property type="interactions" value="101"/>
</dbReference>
<keyword evidence="3" id="KW-0813">Transport</keyword>
<evidence type="ECO:0000256" key="5">
    <source>
        <dbReference type="ARBA" id="ARBA00022574"/>
    </source>
</evidence>
<feature type="repeat" description="WD" evidence="11">
    <location>
        <begin position="100"/>
        <end position="141"/>
    </location>
</feature>
<evidence type="ECO:0000256" key="10">
    <source>
        <dbReference type="ARBA" id="ARBA00032565"/>
    </source>
</evidence>
<keyword evidence="12" id="KW-1185">Reference proteome</keyword>
<dbReference type="PROSITE" id="PS50294">
    <property type="entry name" value="WD_REPEATS_REGION"/>
    <property type="match status" value="1"/>
</dbReference>
<dbReference type="SMART" id="SM00320">
    <property type="entry name" value="WD40"/>
    <property type="match status" value="6"/>
</dbReference>
<comment type="subcellular location">
    <subcellularLocation>
        <location evidence="2">Cytoplasm</location>
        <location evidence="2">Cytosol</location>
    </subcellularLocation>
    <subcellularLocation>
        <location evidence="1">Peroxisome matrix</location>
    </subcellularLocation>
</comment>
<comment type="similarity">
    <text evidence="9">Belongs to the WD repeat peroxin-7 family.</text>
</comment>
<gene>
    <name evidence="13" type="primary">LOC115884786</name>
</gene>
<evidence type="ECO:0000256" key="11">
    <source>
        <dbReference type="PROSITE-ProRule" id="PRU00221"/>
    </source>
</evidence>
<evidence type="ECO:0000256" key="3">
    <source>
        <dbReference type="ARBA" id="ARBA00022448"/>
    </source>
</evidence>
<evidence type="ECO:0000256" key="6">
    <source>
        <dbReference type="ARBA" id="ARBA00022737"/>
    </source>
</evidence>
<evidence type="ECO:0000256" key="9">
    <source>
        <dbReference type="ARBA" id="ARBA00024017"/>
    </source>
</evidence>
<dbReference type="AlphaFoldDB" id="A0A6J2Y8N3"/>
<dbReference type="OrthoDB" id="273771at2759"/>
<dbReference type="GO" id="GO:0005782">
    <property type="term" value="C:peroxisomal matrix"/>
    <property type="evidence" value="ECO:0007669"/>
    <property type="project" value="UniProtKB-SubCell"/>
</dbReference>
<keyword evidence="7" id="KW-0653">Protein transport</keyword>
<dbReference type="PANTHER" id="PTHR46027:SF1">
    <property type="entry name" value="PEROXISOMAL TARGETING SIGNAL 2 RECEPTOR"/>
    <property type="match status" value="1"/>
</dbReference>
<dbReference type="GeneID" id="115884786"/>
<accession>A0A6J2Y8N3</accession>
<keyword evidence="5 11" id="KW-0853">WD repeat</keyword>
<dbReference type="PROSITE" id="PS50082">
    <property type="entry name" value="WD_REPEATS_2"/>
    <property type="match status" value="2"/>
</dbReference>
<protein>
    <recommendedName>
        <fullName evidence="10">Peroxin-7</fullName>
    </recommendedName>
</protein>
<keyword evidence="13" id="KW-0675">Receptor</keyword>
<dbReference type="RefSeq" id="XP_030759325.1">
    <property type="nucleotide sequence ID" value="XM_030903465.1"/>
</dbReference>
<dbReference type="PRINTS" id="PR00320">
    <property type="entry name" value="GPROTEINBRPT"/>
</dbReference>
<name>A0A6J2Y8N3_SITOR</name>
<dbReference type="Proteomes" id="UP000504635">
    <property type="component" value="Unplaced"/>
</dbReference>
<dbReference type="Gene3D" id="2.130.10.10">
    <property type="entry name" value="YVTN repeat-like/Quinoprotein amine dehydrogenase"/>
    <property type="match status" value="1"/>
</dbReference>
<evidence type="ECO:0000256" key="8">
    <source>
        <dbReference type="ARBA" id="ARBA00023140"/>
    </source>
</evidence>
<sequence>MLTFSTFGKYGYSIKFSNRIPHCLAATANESFGLSGKGTLFILQIQEGISIDILNIKYWHESLFDVAWSESLPNNLITGAGDGHLQLWDIYNKDTPTAEYSGHKREISSVRWSKYRDQFISTSWDSSIKVWDLNRSSSVNTFYDNCNIIHCVCYSKCSEDLFATVSENGNLKIWNSLMPMPACTLKAHDTQALYCDWNSFSRHLIATCGSDGLVRGWDIRYYTQPVFQMKDSNVPTKVLHFSPHYSNILATGSFDFSTKIWNINDNLQPLEISQHHSEFIHGLDWNVHRKGEIAACSWDKCISVFTPTALRNLRHKL</sequence>
<dbReference type="InterPro" id="IPR019775">
    <property type="entry name" value="WD40_repeat_CS"/>
</dbReference>
<dbReference type="PROSITE" id="PS00678">
    <property type="entry name" value="WD_REPEATS_1"/>
    <property type="match status" value="3"/>
</dbReference>
<dbReference type="KEGG" id="soy:115884786"/>
<evidence type="ECO:0000256" key="2">
    <source>
        <dbReference type="ARBA" id="ARBA00004514"/>
    </source>
</evidence>
<feature type="repeat" description="WD" evidence="11">
    <location>
        <begin position="66"/>
        <end position="98"/>
    </location>
</feature>
<dbReference type="GO" id="GO:0005829">
    <property type="term" value="C:cytosol"/>
    <property type="evidence" value="ECO:0007669"/>
    <property type="project" value="UniProtKB-SubCell"/>
</dbReference>
<dbReference type="Pfam" id="PF00400">
    <property type="entry name" value="WD40"/>
    <property type="match status" value="5"/>
</dbReference>
<organism evidence="12 13">
    <name type="scientific">Sitophilus oryzae</name>
    <name type="common">Rice weevil</name>
    <name type="synonym">Curculio oryzae</name>
    <dbReference type="NCBI Taxonomy" id="7048"/>
    <lineage>
        <taxon>Eukaryota</taxon>
        <taxon>Metazoa</taxon>
        <taxon>Ecdysozoa</taxon>
        <taxon>Arthropoda</taxon>
        <taxon>Hexapoda</taxon>
        <taxon>Insecta</taxon>
        <taxon>Pterygota</taxon>
        <taxon>Neoptera</taxon>
        <taxon>Endopterygota</taxon>
        <taxon>Coleoptera</taxon>
        <taxon>Polyphaga</taxon>
        <taxon>Cucujiformia</taxon>
        <taxon>Curculionidae</taxon>
        <taxon>Dryophthorinae</taxon>
        <taxon>Sitophilus</taxon>
    </lineage>
</organism>
<evidence type="ECO:0000313" key="13">
    <source>
        <dbReference type="RefSeq" id="XP_030759325.1"/>
    </source>
</evidence>
<proteinExistence type="inferred from homology"/>
<dbReference type="GO" id="GO:0005053">
    <property type="term" value="F:peroxisome matrix targeting signal-2 binding"/>
    <property type="evidence" value="ECO:0007669"/>
    <property type="project" value="InterPro"/>
</dbReference>
<evidence type="ECO:0000256" key="1">
    <source>
        <dbReference type="ARBA" id="ARBA00004253"/>
    </source>
</evidence>
<dbReference type="GO" id="GO:0016558">
    <property type="term" value="P:protein import into peroxisome matrix"/>
    <property type="evidence" value="ECO:0007669"/>
    <property type="project" value="InterPro"/>
</dbReference>
<dbReference type="InterPro" id="IPR036322">
    <property type="entry name" value="WD40_repeat_dom_sf"/>
</dbReference>
<dbReference type="InterPro" id="IPR001680">
    <property type="entry name" value="WD40_rpt"/>
</dbReference>
<keyword evidence="6" id="KW-0677">Repeat</keyword>
<evidence type="ECO:0000256" key="4">
    <source>
        <dbReference type="ARBA" id="ARBA00022490"/>
    </source>
</evidence>
<dbReference type="InterPro" id="IPR015943">
    <property type="entry name" value="WD40/YVTN_repeat-like_dom_sf"/>
</dbReference>
<dbReference type="SUPFAM" id="SSF50978">
    <property type="entry name" value="WD40 repeat-like"/>
    <property type="match status" value="1"/>
</dbReference>
<keyword evidence="8" id="KW-0576">Peroxisome</keyword>
<evidence type="ECO:0000313" key="12">
    <source>
        <dbReference type="Proteomes" id="UP000504635"/>
    </source>
</evidence>
<dbReference type="InterPro" id="IPR044536">
    <property type="entry name" value="PEX7"/>
</dbReference>
<dbReference type="PANTHER" id="PTHR46027">
    <property type="entry name" value="PEROXISOMAL TARGETING SIGNAL 2 RECEPTOR"/>
    <property type="match status" value="1"/>
</dbReference>
<evidence type="ECO:0000256" key="7">
    <source>
        <dbReference type="ARBA" id="ARBA00022927"/>
    </source>
</evidence>
<keyword evidence="4" id="KW-0963">Cytoplasm</keyword>
<reference evidence="13" key="1">
    <citation type="submission" date="2025-08" db="UniProtKB">
        <authorList>
            <consortium name="RefSeq"/>
        </authorList>
    </citation>
    <scope>IDENTIFICATION</scope>
    <source>
        <tissue evidence="13">Gonads</tissue>
    </source>
</reference>
<dbReference type="InParanoid" id="A0A6J2Y8N3"/>
<dbReference type="InterPro" id="IPR020472">
    <property type="entry name" value="WD40_PAC1"/>
</dbReference>